<evidence type="ECO:0000256" key="1">
    <source>
        <dbReference type="ARBA" id="ARBA00001974"/>
    </source>
</evidence>
<evidence type="ECO:0000313" key="7">
    <source>
        <dbReference type="Proteomes" id="UP000315440"/>
    </source>
</evidence>
<evidence type="ECO:0000256" key="3">
    <source>
        <dbReference type="ARBA" id="ARBA00022630"/>
    </source>
</evidence>
<name>A0A5C5ZKP2_9BACT</name>
<dbReference type="AlphaFoldDB" id="A0A5C5ZKP2"/>
<keyword evidence="3" id="KW-0285">Flavoprotein</keyword>
<comment type="similarity">
    <text evidence="2">Belongs to the DadA oxidoreductase family.</text>
</comment>
<dbReference type="RefSeq" id="WP_146401908.1">
    <property type="nucleotide sequence ID" value="NZ_SJPQ01000003.1"/>
</dbReference>
<feature type="domain" description="FAD dependent oxidoreductase" evidence="5">
    <location>
        <begin position="4"/>
        <end position="368"/>
    </location>
</feature>
<dbReference type="OrthoDB" id="9799943at2"/>
<dbReference type="InterPro" id="IPR017741">
    <property type="entry name" value="FAD-dependent_OxRdtase_HpnW"/>
</dbReference>
<evidence type="ECO:0000256" key="2">
    <source>
        <dbReference type="ARBA" id="ARBA00009410"/>
    </source>
</evidence>
<dbReference type="Pfam" id="PF01266">
    <property type="entry name" value="DAO"/>
    <property type="match status" value="1"/>
</dbReference>
<evidence type="ECO:0000313" key="6">
    <source>
        <dbReference type="EMBL" id="TWT87617.1"/>
    </source>
</evidence>
<organism evidence="6 7">
    <name type="scientific">Pseudobythopirellula maris</name>
    <dbReference type="NCBI Taxonomy" id="2527991"/>
    <lineage>
        <taxon>Bacteria</taxon>
        <taxon>Pseudomonadati</taxon>
        <taxon>Planctomycetota</taxon>
        <taxon>Planctomycetia</taxon>
        <taxon>Pirellulales</taxon>
        <taxon>Lacipirellulaceae</taxon>
        <taxon>Pseudobythopirellula</taxon>
    </lineage>
</organism>
<evidence type="ECO:0000259" key="5">
    <source>
        <dbReference type="Pfam" id="PF01266"/>
    </source>
</evidence>
<protein>
    <submittedName>
        <fullName evidence="6">D-amino acid dehydrogenase small subunit</fullName>
    </submittedName>
</protein>
<dbReference type="Proteomes" id="UP000315440">
    <property type="component" value="Unassembled WGS sequence"/>
</dbReference>
<dbReference type="InterPro" id="IPR006076">
    <property type="entry name" value="FAD-dep_OxRdtase"/>
</dbReference>
<dbReference type="InterPro" id="IPR036188">
    <property type="entry name" value="FAD/NAD-bd_sf"/>
</dbReference>
<dbReference type="GO" id="GO:0005737">
    <property type="term" value="C:cytoplasm"/>
    <property type="evidence" value="ECO:0007669"/>
    <property type="project" value="TreeGrafter"/>
</dbReference>
<dbReference type="PANTHER" id="PTHR13847">
    <property type="entry name" value="SARCOSINE DEHYDROGENASE-RELATED"/>
    <property type="match status" value="1"/>
</dbReference>
<proteinExistence type="inferred from homology"/>
<reference evidence="6 7" key="1">
    <citation type="submission" date="2019-02" db="EMBL/GenBank/DDBJ databases">
        <title>Deep-cultivation of Planctomycetes and their phenomic and genomic characterization uncovers novel biology.</title>
        <authorList>
            <person name="Wiegand S."/>
            <person name="Jogler M."/>
            <person name="Boedeker C."/>
            <person name="Pinto D."/>
            <person name="Vollmers J."/>
            <person name="Rivas-Marin E."/>
            <person name="Kohn T."/>
            <person name="Peeters S.H."/>
            <person name="Heuer A."/>
            <person name="Rast P."/>
            <person name="Oberbeckmann S."/>
            <person name="Bunk B."/>
            <person name="Jeske O."/>
            <person name="Meyerdierks A."/>
            <person name="Storesund J.E."/>
            <person name="Kallscheuer N."/>
            <person name="Luecker S."/>
            <person name="Lage O.M."/>
            <person name="Pohl T."/>
            <person name="Merkel B.J."/>
            <person name="Hornburger P."/>
            <person name="Mueller R.-W."/>
            <person name="Bruemmer F."/>
            <person name="Labrenz M."/>
            <person name="Spormann A.M."/>
            <person name="Op Den Camp H."/>
            <person name="Overmann J."/>
            <person name="Amann R."/>
            <person name="Jetten M.S.M."/>
            <person name="Mascher T."/>
            <person name="Medema M.H."/>
            <person name="Devos D.P."/>
            <person name="Kaster A.-K."/>
            <person name="Ovreas L."/>
            <person name="Rohde M."/>
            <person name="Galperin M.Y."/>
            <person name="Jogler C."/>
        </authorList>
    </citation>
    <scope>NUCLEOTIDE SEQUENCE [LARGE SCALE GENOMIC DNA]</scope>
    <source>
        <strain evidence="6 7">Mal64</strain>
    </source>
</reference>
<keyword evidence="4" id="KW-0560">Oxidoreductase</keyword>
<gene>
    <name evidence="6" type="ORF">Mal64_31590</name>
</gene>
<dbReference type="GO" id="GO:0016491">
    <property type="term" value="F:oxidoreductase activity"/>
    <property type="evidence" value="ECO:0007669"/>
    <property type="project" value="UniProtKB-KW"/>
</dbReference>
<dbReference type="EMBL" id="SJPQ01000003">
    <property type="protein sequence ID" value="TWT87617.1"/>
    <property type="molecule type" value="Genomic_DNA"/>
</dbReference>
<sequence length="395" mass="42758">MAERVAVVGAGIVGVAHAWREAARGRSVTLFERDPRAQGASVRNFGMVWPIGQAPELIDTALSSRSLWREYLDATGAWGHELGSLHVANQQDELRVLEEFAAAGPDLGYDCRMLSAAEARRASPALDHEATLGALASPTEIGVDPREAIAVAPAWLAERYGVELEFGATVVDIDMPRLQTADGRRWEYDRVVVASGADFATLYPDAFATASLLKCKLQMMRTGAQPEGWRLGPMLASGLTLRHYPTFSICPGLAALKERIASETPELDKHGIHVMAAQNGLGEVVLGDSHEYGGSAEPFDNEEITRLMLRELRKIFALPDWDLAARWHGVYAWRSAGGVEFEHKPAPGVTIALVNGGCGMTMAFGLAERRVARGAPVGPKQPAFLKSRTTEAIHD</sequence>
<comment type="caution">
    <text evidence="6">The sequence shown here is derived from an EMBL/GenBank/DDBJ whole genome shotgun (WGS) entry which is preliminary data.</text>
</comment>
<dbReference type="PANTHER" id="PTHR13847:SF286">
    <property type="entry name" value="D-AMINO ACID DEHYDROGENASE"/>
    <property type="match status" value="1"/>
</dbReference>
<keyword evidence="7" id="KW-1185">Reference proteome</keyword>
<dbReference type="NCBIfam" id="TIGR03364">
    <property type="entry name" value="HpnW_proposed"/>
    <property type="match status" value="1"/>
</dbReference>
<evidence type="ECO:0000256" key="4">
    <source>
        <dbReference type="ARBA" id="ARBA00023002"/>
    </source>
</evidence>
<dbReference type="Gene3D" id="3.50.50.60">
    <property type="entry name" value="FAD/NAD(P)-binding domain"/>
    <property type="match status" value="1"/>
</dbReference>
<dbReference type="SUPFAM" id="SSF51905">
    <property type="entry name" value="FAD/NAD(P)-binding domain"/>
    <property type="match status" value="1"/>
</dbReference>
<comment type="cofactor">
    <cofactor evidence="1">
        <name>FAD</name>
        <dbReference type="ChEBI" id="CHEBI:57692"/>
    </cofactor>
</comment>
<dbReference type="Gene3D" id="3.30.9.10">
    <property type="entry name" value="D-Amino Acid Oxidase, subunit A, domain 2"/>
    <property type="match status" value="1"/>
</dbReference>
<accession>A0A5C5ZKP2</accession>